<organism evidence="8 9">
    <name type="scientific">Aureococcus anophagefferens</name>
    <name type="common">Harmful bloom alga</name>
    <dbReference type="NCBI Taxonomy" id="44056"/>
    <lineage>
        <taxon>Eukaryota</taxon>
        <taxon>Sar</taxon>
        <taxon>Stramenopiles</taxon>
        <taxon>Ochrophyta</taxon>
        <taxon>Pelagophyceae</taxon>
        <taxon>Pelagomonadales</taxon>
        <taxon>Pelagomonadaceae</taxon>
        <taxon>Aureococcus</taxon>
    </lineage>
</organism>
<evidence type="ECO:0000256" key="6">
    <source>
        <dbReference type="SAM" id="MobiDB-lite"/>
    </source>
</evidence>
<protein>
    <submittedName>
        <fullName evidence="8">Heme binding protein</fullName>
    </submittedName>
</protein>
<feature type="region of interest" description="Disordered" evidence="6">
    <location>
        <begin position="92"/>
        <end position="130"/>
    </location>
</feature>
<dbReference type="SMART" id="SM01117">
    <property type="entry name" value="Cyt-b5"/>
    <property type="match status" value="1"/>
</dbReference>
<keyword evidence="2 5" id="KW-0479">Metal-binding</keyword>
<keyword evidence="5" id="KW-0812">Transmembrane</keyword>
<evidence type="ECO:0000259" key="7">
    <source>
        <dbReference type="PROSITE" id="PS50255"/>
    </source>
</evidence>
<dbReference type="InterPro" id="IPR018506">
    <property type="entry name" value="Cyt_B5_heme-BS"/>
</dbReference>
<keyword evidence="5" id="KW-1133">Transmembrane helix</keyword>
<reference evidence="8 9" key="1">
    <citation type="submission" date="2024-03" db="EMBL/GenBank/DDBJ databases">
        <title>Aureococcus anophagefferens CCMP1851 and Kratosvirus quantuckense: Draft genome of a second virus-susceptible host strain in the model system.</title>
        <authorList>
            <person name="Chase E."/>
            <person name="Truchon A.R."/>
            <person name="Schepens W."/>
            <person name="Wilhelm S.W."/>
        </authorList>
    </citation>
    <scope>NUCLEOTIDE SEQUENCE [LARGE SCALE GENOMIC DNA]</scope>
    <source>
        <strain evidence="8 9">CCMP1851</strain>
    </source>
</reference>
<keyword evidence="3 5" id="KW-0408">Iron</keyword>
<comment type="caution">
    <text evidence="8">The sequence shown here is derived from an EMBL/GenBank/DDBJ whole genome shotgun (WGS) entry which is preliminary data.</text>
</comment>
<feature type="transmembrane region" description="Helical" evidence="5">
    <location>
        <begin position="150"/>
        <end position="168"/>
    </location>
</feature>
<evidence type="ECO:0000256" key="2">
    <source>
        <dbReference type="ARBA" id="ARBA00022723"/>
    </source>
</evidence>
<dbReference type="InterPro" id="IPR050668">
    <property type="entry name" value="Cytochrome_b5"/>
</dbReference>
<evidence type="ECO:0000313" key="9">
    <source>
        <dbReference type="Proteomes" id="UP001363151"/>
    </source>
</evidence>
<dbReference type="PROSITE" id="PS50255">
    <property type="entry name" value="CYTOCHROME_B5_2"/>
    <property type="match status" value="1"/>
</dbReference>
<sequence length="171" mass="18937">MAGEKSLTIEEVAAHDQEEDCYIIIGNKGNGGPKVYDVTKYLEDHPGGSEVICELAGKYADDMFEDIGHSNEARKQLKEFLVGPLKARPRRARARAWPRGDSIATSAGDRGGDRGARWLGRGRRRRGRRHDRAERRDAFLFGGSLTRSRAQVGVLVAVVAVGVGYYFYSLQ</sequence>
<proteinExistence type="inferred from homology"/>
<evidence type="ECO:0000313" key="8">
    <source>
        <dbReference type="EMBL" id="KAK7254164.1"/>
    </source>
</evidence>
<evidence type="ECO:0000256" key="1">
    <source>
        <dbReference type="ARBA" id="ARBA00022617"/>
    </source>
</evidence>
<evidence type="ECO:0000256" key="5">
    <source>
        <dbReference type="RuleBase" id="RU362121"/>
    </source>
</evidence>
<dbReference type="PANTHER" id="PTHR19359">
    <property type="entry name" value="CYTOCHROME B5"/>
    <property type="match status" value="1"/>
</dbReference>
<dbReference type="EMBL" id="JBBJCI010000032">
    <property type="protein sequence ID" value="KAK7254164.1"/>
    <property type="molecule type" value="Genomic_DNA"/>
</dbReference>
<dbReference type="Pfam" id="PF00173">
    <property type="entry name" value="Cyt-b5"/>
    <property type="match status" value="1"/>
</dbReference>
<keyword evidence="1 5" id="KW-0349">Heme</keyword>
<dbReference type="SUPFAM" id="SSF55856">
    <property type="entry name" value="Cytochrome b5-like heme/steroid binding domain"/>
    <property type="match status" value="1"/>
</dbReference>
<dbReference type="Gene3D" id="3.10.120.10">
    <property type="entry name" value="Cytochrome b5-like heme/steroid binding domain"/>
    <property type="match status" value="1"/>
</dbReference>
<dbReference type="InterPro" id="IPR001199">
    <property type="entry name" value="Cyt_B5-like_heme/steroid-bd"/>
</dbReference>
<evidence type="ECO:0000256" key="4">
    <source>
        <dbReference type="ARBA" id="ARBA00038168"/>
    </source>
</evidence>
<dbReference type="PRINTS" id="PR00363">
    <property type="entry name" value="CYTOCHROMEB5"/>
</dbReference>
<keyword evidence="5" id="KW-0472">Membrane</keyword>
<dbReference type="InterPro" id="IPR036400">
    <property type="entry name" value="Cyt_B5-like_heme/steroid_sf"/>
</dbReference>
<feature type="domain" description="Cytochrome b5 heme-binding" evidence="7">
    <location>
        <begin position="4"/>
        <end position="86"/>
    </location>
</feature>
<dbReference type="PANTHER" id="PTHR19359:SF14">
    <property type="entry name" value="CYTOCHROME B5 A"/>
    <property type="match status" value="1"/>
</dbReference>
<dbReference type="PROSITE" id="PS00191">
    <property type="entry name" value="CYTOCHROME_B5_1"/>
    <property type="match status" value="1"/>
</dbReference>
<accession>A0ABR1GDS2</accession>
<name>A0ABR1GDS2_AURAN</name>
<comment type="similarity">
    <text evidence="4 5">Belongs to the cytochrome b5 family.</text>
</comment>
<evidence type="ECO:0000256" key="3">
    <source>
        <dbReference type="ARBA" id="ARBA00023004"/>
    </source>
</evidence>
<keyword evidence="9" id="KW-1185">Reference proteome</keyword>
<gene>
    <name evidence="8" type="ORF">SO694_00008430</name>
</gene>
<dbReference type="Proteomes" id="UP001363151">
    <property type="component" value="Unassembled WGS sequence"/>
</dbReference>
<feature type="compositionally biased region" description="Basic residues" evidence="6">
    <location>
        <begin position="120"/>
        <end position="130"/>
    </location>
</feature>